<dbReference type="Gene3D" id="3.40.1210.10">
    <property type="entry name" value="Survival protein SurE-like phosphatase/nucleotidase"/>
    <property type="match status" value="1"/>
</dbReference>
<sequence>MGDIKDKSNSENDSSYEPASQTKPKILVTNDDGIDAEGIRVLAQSMQRIGDVTVVAPASPQSGMSHAMTLGRPLRIQKVYKNKKLFGYSVSGTPVDCVKVAMTHILKDRPDLVVSGINYGSNTAINILYSGTIGAAVEGRIYEIPSIAFSLTTYENADFSYAGKVARQIAKKVLEKGLPPRTLLSVNIPNVPESDIQGIVVTRQGRSCWQESMIEHHDPYGQPYYWLNGMMALYDDKLTDDEYAIRHNYVSVTPLRFDLTNYDFMESLTSWKFKK</sequence>
<name>B3QYH6_CHLT3</name>
<feature type="binding site" evidence="9">
    <location>
        <position position="118"/>
    </location>
    <ligand>
        <name>a divalent metal cation</name>
        <dbReference type="ChEBI" id="CHEBI:60240"/>
    </ligand>
</feature>
<dbReference type="SUPFAM" id="SSF64167">
    <property type="entry name" value="SurE-like"/>
    <property type="match status" value="1"/>
</dbReference>
<keyword evidence="8 9" id="KW-0378">Hydrolase</keyword>
<evidence type="ECO:0000256" key="4">
    <source>
        <dbReference type="ARBA" id="ARBA00011062"/>
    </source>
</evidence>
<feature type="binding site" evidence="9">
    <location>
        <position position="32"/>
    </location>
    <ligand>
        <name>a divalent metal cation</name>
        <dbReference type="ChEBI" id="CHEBI:60240"/>
    </ligand>
</feature>
<evidence type="ECO:0000256" key="3">
    <source>
        <dbReference type="ARBA" id="ARBA00004496"/>
    </source>
</evidence>
<protein>
    <recommendedName>
        <fullName evidence="9">5'-nucleotidase SurE</fullName>
        <ecNumber evidence="9">3.1.3.5</ecNumber>
    </recommendedName>
    <alternativeName>
        <fullName evidence="9">Nucleoside 5'-monophosphate phosphohydrolase</fullName>
    </alternativeName>
</protein>
<evidence type="ECO:0000256" key="1">
    <source>
        <dbReference type="ARBA" id="ARBA00000815"/>
    </source>
</evidence>
<accession>B3QYH6</accession>
<dbReference type="STRING" id="517418.Ctha_1140"/>
<comment type="catalytic activity">
    <reaction evidence="1 9">
        <text>a ribonucleoside 5'-phosphate + H2O = a ribonucleoside + phosphate</text>
        <dbReference type="Rhea" id="RHEA:12484"/>
        <dbReference type="ChEBI" id="CHEBI:15377"/>
        <dbReference type="ChEBI" id="CHEBI:18254"/>
        <dbReference type="ChEBI" id="CHEBI:43474"/>
        <dbReference type="ChEBI" id="CHEBI:58043"/>
        <dbReference type="EC" id="3.1.3.5"/>
    </reaction>
</comment>
<dbReference type="KEGG" id="cts:Ctha_1140"/>
<gene>
    <name evidence="9" type="primary">surE</name>
    <name evidence="12" type="ordered locus">Ctha_1140</name>
</gene>
<evidence type="ECO:0000256" key="10">
    <source>
        <dbReference type="SAM" id="MobiDB-lite"/>
    </source>
</evidence>
<dbReference type="NCBIfam" id="TIGR00087">
    <property type="entry name" value="surE"/>
    <property type="match status" value="1"/>
</dbReference>
<reference evidence="12 13" key="1">
    <citation type="submission" date="2008-06" db="EMBL/GenBank/DDBJ databases">
        <title>Complete sequence of Chloroherpeton thalassium ATCC 35110.</title>
        <authorList>
            <consortium name="US DOE Joint Genome Institute"/>
            <person name="Lucas S."/>
            <person name="Copeland A."/>
            <person name="Lapidus A."/>
            <person name="Glavina del Rio T."/>
            <person name="Dalin E."/>
            <person name="Tice H."/>
            <person name="Bruce D."/>
            <person name="Goodwin L."/>
            <person name="Pitluck S."/>
            <person name="Schmutz J."/>
            <person name="Larimer F."/>
            <person name="Land M."/>
            <person name="Hauser L."/>
            <person name="Kyrpides N."/>
            <person name="Mikhailova N."/>
            <person name="Liu Z."/>
            <person name="Li T."/>
            <person name="Zhao F."/>
            <person name="Overmann J."/>
            <person name="Bryant D.A."/>
            <person name="Richardson P."/>
        </authorList>
    </citation>
    <scope>NUCLEOTIDE SEQUENCE [LARGE SCALE GENOMIC DNA]</scope>
    <source>
        <strain evidence="13">ATCC 35110 / GB-78</strain>
    </source>
</reference>
<evidence type="ECO:0000256" key="7">
    <source>
        <dbReference type="ARBA" id="ARBA00022741"/>
    </source>
</evidence>
<evidence type="ECO:0000256" key="9">
    <source>
        <dbReference type="HAMAP-Rule" id="MF_00060"/>
    </source>
</evidence>
<evidence type="ECO:0000313" key="13">
    <source>
        <dbReference type="Proteomes" id="UP000001208"/>
    </source>
</evidence>
<dbReference type="Proteomes" id="UP000001208">
    <property type="component" value="Chromosome"/>
</dbReference>
<dbReference type="EC" id="3.1.3.5" evidence="9"/>
<dbReference type="InterPro" id="IPR036523">
    <property type="entry name" value="SurE-like_sf"/>
</dbReference>
<evidence type="ECO:0000256" key="2">
    <source>
        <dbReference type="ARBA" id="ARBA00001946"/>
    </source>
</evidence>
<keyword evidence="13" id="KW-1185">Reference proteome</keyword>
<dbReference type="EMBL" id="CP001100">
    <property type="protein sequence ID" value="ACF13604.1"/>
    <property type="molecule type" value="Genomic_DNA"/>
</dbReference>
<dbReference type="NCBIfam" id="NF001492">
    <property type="entry name" value="PRK00346.2-2"/>
    <property type="match status" value="1"/>
</dbReference>
<keyword evidence="5 9" id="KW-0963">Cytoplasm</keyword>
<comment type="cofactor">
    <cofactor evidence="2">
        <name>Mg(2+)</name>
        <dbReference type="ChEBI" id="CHEBI:18420"/>
    </cofactor>
</comment>
<dbReference type="eggNOG" id="COG0496">
    <property type="taxonomic scope" value="Bacteria"/>
</dbReference>
<dbReference type="GO" id="GO:0008253">
    <property type="term" value="F:5'-nucleotidase activity"/>
    <property type="evidence" value="ECO:0007669"/>
    <property type="project" value="UniProtKB-UniRule"/>
</dbReference>
<evidence type="ECO:0000256" key="8">
    <source>
        <dbReference type="ARBA" id="ARBA00022801"/>
    </source>
</evidence>
<dbReference type="GO" id="GO:0046872">
    <property type="term" value="F:metal ion binding"/>
    <property type="evidence" value="ECO:0007669"/>
    <property type="project" value="UniProtKB-UniRule"/>
</dbReference>
<feature type="compositionally biased region" description="Basic and acidic residues" evidence="10">
    <location>
        <begin position="1"/>
        <end position="10"/>
    </location>
</feature>
<dbReference type="NCBIfam" id="NF010542">
    <property type="entry name" value="PRK13932.1"/>
    <property type="match status" value="1"/>
</dbReference>
<keyword evidence="6 9" id="KW-0479">Metal-binding</keyword>
<dbReference type="PANTHER" id="PTHR30457:SF0">
    <property type="entry name" value="PHOSPHATASE, PUTATIVE (AFU_ORTHOLOGUE AFUA_4G01070)-RELATED"/>
    <property type="match status" value="1"/>
</dbReference>
<dbReference type="InterPro" id="IPR030048">
    <property type="entry name" value="SurE"/>
</dbReference>
<dbReference type="GO" id="GO:0005737">
    <property type="term" value="C:cytoplasm"/>
    <property type="evidence" value="ECO:0007669"/>
    <property type="project" value="UniProtKB-SubCell"/>
</dbReference>
<proteinExistence type="inferred from homology"/>
<dbReference type="Pfam" id="PF01975">
    <property type="entry name" value="SurE"/>
    <property type="match status" value="1"/>
</dbReference>
<comment type="function">
    <text evidence="9">Nucleotidase that shows phosphatase activity on nucleoside 5'-monophosphates.</text>
</comment>
<feature type="binding site" evidence="9">
    <location>
        <position position="31"/>
    </location>
    <ligand>
        <name>a divalent metal cation</name>
        <dbReference type="ChEBI" id="CHEBI:60240"/>
    </ligand>
</feature>
<keyword evidence="7 9" id="KW-0547">Nucleotide-binding</keyword>
<comment type="similarity">
    <text evidence="4 9">Belongs to the SurE nucleotidase family.</text>
</comment>
<comment type="cofactor">
    <cofactor evidence="9">
        <name>a divalent metal cation</name>
        <dbReference type="ChEBI" id="CHEBI:60240"/>
    </cofactor>
    <text evidence="9">Binds 1 divalent metal cation per subunit.</text>
</comment>
<feature type="domain" description="Survival protein SurE-like phosphatase/nucleotidase" evidence="11">
    <location>
        <begin position="26"/>
        <end position="210"/>
    </location>
</feature>
<feature type="compositionally biased region" description="Polar residues" evidence="10">
    <location>
        <begin position="11"/>
        <end position="23"/>
    </location>
</feature>
<dbReference type="NCBIfam" id="NF001490">
    <property type="entry name" value="PRK00346.1-4"/>
    <property type="match status" value="1"/>
</dbReference>
<evidence type="ECO:0000256" key="6">
    <source>
        <dbReference type="ARBA" id="ARBA00022723"/>
    </source>
</evidence>
<organism evidence="12 13">
    <name type="scientific">Chloroherpeton thalassium (strain ATCC 35110 / GB-78)</name>
    <dbReference type="NCBI Taxonomy" id="517418"/>
    <lineage>
        <taxon>Bacteria</taxon>
        <taxon>Pseudomonadati</taxon>
        <taxon>Chlorobiota</taxon>
        <taxon>Chlorobiia</taxon>
        <taxon>Chlorobiales</taxon>
        <taxon>Chloroherpetonaceae</taxon>
        <taxon>Chloroherpeton</taxon>
    </lineage>
</organism>
<dbReference type="GO" id="GO:0000166">
    <property type="term" value="F:nucleotide binding"/>
    <property type="evidence" value="ECO:0007669"/>
    <property type="project" value="UniProtKB-KW"/>
</dbReference>
<feature type="region of interest" description="Disordered" evidence="10">
    <location>
        <begin position="1"/>
        <end position="25"/>
    </location>
</feature>
<feature type="binding site" evidence="9">
    <location>
        <position position="62"/>
    </location>
    <ligand>
        <name>a divalent metal cation</name>
        <dbReference type="ChEBI" id="CHEBI:60240"/>
    </ligand>
</feature>
<dbReference type="HAMAP" id="MF_00060">
    <property type="entry name" value="SurE"/>
    <property type="match status" value="1"/>
</dbReference>
<dbReference type="InterPro" id="IPR002828">
    <property type="entry name" value="SurE-like_Pase/nucleotidase"/>
</dbReference>
<evidence type="ECO:0000256" key="5">
    <source>
        <dbReference type="ARBA" id="ARBA00022490"/>
    </source>
</evidence>
<comment type="subcellular location">
    <subcellularLocation>
        <location evidence="3 9">Cytoplasm</location>
    </subcellularLocation>
</comment>
<evidence type="ECO:0000313" key="12">
    <source>
        <dbReference type="EMBL" id="ACF13604.1"/>
    </source>
</evidence>
<evidence type="ECO:0000259" key="11">
    <source>
        <dbReference type="Pfam" id="PF01975"/>
    </source>
</evidence>
<dbReference type="HOGENOM" id="CLU_045192_1_0_10"/>
<dbReference type="FunFam" id="3.40.1210.10:FF:000001">
    <property type="entry name" value="5'/3'-nucleotidase SurE"/>
    <property type="match status" value="1"/>
</dbReference>
<dbReference type="PANTHER" id="PTHR30457">
    <property type="entry name" value="5'-NUCLEOTIDASE SURE"/>
    <property type="match status" value="1"/>
</dbReference>
<dbReference type="AlphaFoldDB" id="B3QYH6"/>